<feature type="transmembrane region" description="Helical" evidence="7">
    <location>
        <begin position="224"/>
        <end position="246"/>
    </location>
</feature>
<feature type="compositionally biased region" description="Basic residues" evidence="6">
    <location>
        <begin position="459"/>
        <end position="471"/>
    </location>
</feature>
<protein>
    <recommendedName>
        <fullName evidence="8">Rhodopsin domain-containing protein</fullName>
    </recommendedName>
</protein>
<evidence type="ECO:0000256" key="3">
    <source>
        <dbReference type="ARBA" id="ARBA00022989"/>
    </source>
</evidence>
<dbReference type="PANTHER" id="PTHR33048:SF19">
    <property type="entry name" value="MEMBRANE PROTEIN PTH11-LIKE, PUTATIVE (AFU_ORTHOLOGUE AFUA_1G14080)-RELATED"/>
    <property type="match status" value="1"/>
</dbReference>
<evidence type="ECO:0000256" key="6">
    <source>
        <dbReference type="SAM" id="MobiDB-lite"/>
    </source>
</evidence>
<dbReference type="AlphaFoldDB" id="A0A8E2EVX0"/>
<feature type="transmembrane region" description="Helical" evidence="7">
    <location>
        <begin position="144"/>
        <end position="162"/>
    </location>
</feature>
<sequence>MILPRGLYSDAPPEPRTRMQNNPTLLFSWWCTGFAFVIIIFRLCGRYVRNERLFREDKIMALSIIPLLIRMGFVHVVLLWGTNNVVAAGLSSEEIHQRAIGSRMVLGARIFYALFIWTAKFTVSEFLKRMTERFWKKGYEMGLRGIRIFLVVTFFGVVVATLSECQPFDHYWQVTPDPGPKCRQGYAHLLTMGITDMITDVLLVIFPIPIIIKSAMPLKRKISLVLLFSMSIILIGITGARIPSVINRQGRQQYRTVFASGEILAAAAVSNAIILGSFLRDRGIKKTKYRFGSTTDSMERPGTRRPTMQQWGSDEDLIRDMGYRLDPELHQQQNVPRPAPIADVNTLKNDGKSAPFAGKDWQFPKDPAVDSRNSEESDLKAPAPEDPSPSPRDSNVSPQRRNVSFFDVGGLLEEGSAVSPRSSTIVPSPTSTTATQDFAQPRRGSRALLADLGGLLSHGRGHSHPFPRRSPRPSQLDESGFEMATRAAQPTPSPTGVVGPTLARQGTTASLQDAGGLLSDKPPSTTPTHSSPHRGSNPPARKASLRPADPPIGIRSPSISRHDGTLTLQDVGGLLKS</sequence>
<comment type="similarity">
    <text evidence="5">Belongs to the SAT4 family.</text>
</comment>
<dbReference type="PANTHER" id="PTHR33048">
    <property type="entry name" value="PTH11-LIKE INTEGRAL MEMBRANE PROTEIN (AFU_ORTHOLOGUE AFUA_5G11245)"/>
    <property type="match status" value="1"/>
</dbReference>
<feature type="transmembrane region" description="Helical" evidence="7">
    <location>
        <begin position="258"/>
        <end position="279"/>
    </location>
</feature>
<name>A0A8E2EVX0_9PEZI</name>
<dbReference type="OrthoDB" id="5398233at2759"/>
<feature type="region of interest" description="Disordered" evidence="6">
    <location>
        <begin position="292"/>
        <end position="311"/>
    </location>
</feature>
<evidence type="ECO:0000313" key="9">
    <source>
        <dbReference type="EMBL" id="OCL05293.1"/>
    </source>
</evidence>
<dbReference type="InterPro" id="IPR049326">
    <property type="entry name" value="Rhodopsin_dom_fungi"/>
</dbReference>
<comment type="subcellular location">
    <subcellularLocation>
        <location evidence="1">Membrane</location>
        <topology evidence="1">Multi-pass membrane protein</topology>
    </subcellularLocation>
</comment>
<keyword evidence="3 7" id="KW-1133">Transmembrane helix</keyword>
<dbReference type="EMBL" id="KV750329">
    <property type="protein sequence ID" value="OCL05293.1"/>
    <property type="molecule type" value="Genomic_DNA"/>
</dbReference>
<organism evidence="9 10">
    <name type="scientific">Glonium stellatum</name>
    <dbReference type="NCBI Taxonomy" id="574774"/>
    <lineage>
        <taxon>Eukaryota</taxon>
        <taxon>Fungi</taxon>
        <taxon>Dikarya</taxon>
        <taxon>Ascomycota</taxon>
        <taxon>Pezizomycotina</taxon>
        <taxon>Dothideomycetes</taxon>
        <taxon>Pleosporomycetidae</taxon>
        <taxon>Gloniales</taxon>
        <taxon>Gloniaceae</taxon>
        <taxon>Glonium</taxon>
    </lineage>
</organism>
<dbReference type="Proteomes" id="UP000250140">
    <property type="component" value="Unassembled WGS sequence"/>
</dbReference>
<feature type="domain" description="Rhodopsin" evidence="8">
    <location>
        <begin position="42"/>
        <end position="251"/>
    </location>
</feature>
<feature type="transmembrane region" description="Helical" evidence="7">
    <location>
        <begin position="186"/>
        <end position="212"/>
    </location>
</feature>
<dbReference type="GO" id="GO:0016020">
    <property type="term" value="C:membrane"/>
    <property type="evidence" value="ECO:0007669"/>
    <property type="project" value="UniProtKB-SubCell"/>
</dbReference>
<feature type="transmembrane region" description="Helical" evidence="7">
    <location>
        <begin position="100"/>
        <end position="123"/>
    </location>
</feature>
<evidence type="ECO:0000256" key="4">
    <source>
        <dbReference type="ARBA" id="ARBA00023136"/>
    </source>
</evidence>
<feature type="region of interest" description="Disordered" evidence="6">
    <location>
        <begin position="455"/>
        <end position="577"/>
    </location>
</feature>
<feature type="compositionally biased region" description="Basic and acidic residues" evidence="6">
    <location>
        <begin position="367"/>
        <end position="379"/>
    </location>
</feature>
<dbReference type="Pfam" id="PF20684">
    <property type="entry name" value="Fung_rhodopsin"/>
    <property type="match status" value="1"/>
</dbReference>
<feature type="transmembrane region" description="Helical" evidence="7">
    <location>
        <begin position="27"/>
        <end position="48"/>
    </location>
</feature>
<evidence type="ECO:0000313" key="10">
    <source>
        <dbReference type="Proteomes" id="UP000250140"/>
    </source>
</evidence>
<evidence type="ECO:0000256" key="1">
    <source>
        <dbReference type="ARBA" id="ARBA00004141"/>
    </source>
</evidence>
<accession>A0A8E2EVX0</accession>
<evidence type="ECO:0000256" key="2">
    <source>
        <dbReference type="ARBA" id="ARBA00022692"/>
    </source>
</evidence>
<proteinExistence type="inferred from homology"/>
<dbReference type="InterPro" id="IPR052337">
    <property type="entry name" value="SAT4-like"/>
</dbReference>
<evidence type="ECO:0000256" key="5">
    <source>
        <dbReference type="ARBA" id="ARBA00038359"/>
    </source>
</evidence>
<reference evidence="9 10" key="1">
    <citation type="journal article" date="2016" name="Nat. Commun.">
        <title>Ectomycorrhizal ecology is imprinted in the genome of the dominant symbiotic fungus Cenococcum geophilum.</title>
        <authorList>
            <consortium name="DOE Joint Genome Institute"/>
            <person name="Peter M."/>
            <person name="Kohler A."/>
            <person name="Ohm R.A."/>
            <person name="Kuo A."/>
            <person name="Krutzmann J."/>
            <person name="Morin E."/>
            <person name="Arend M."/>
            <person name="Barry K.W."/>
            <person name="Binder M."/>
            <person name="Choi C."/>
            <person name="Clum A."/>
            <person name="Copeland A."/>
            <person name="Grisel N."/>
            <person name="Haridas S."/>
            <person name="Kipfer T."/>
            <person name="LaButti K."/>
            <person name="Lindquist E."/>
            <person name="Lipzen A."/>
            <person name="Maire R."/>
            <person name="Meier B."/>
            <person name="Mihaltcheva S."/>
            <person name="Molinier V."/>
            <person name="Murat C."/>
            <person name="Poggeler S."/>
            <person name="Quandt C.A."/>
            <person name="Sperisen C."/>
            <person name="Tritt A."/>
            <person name="Tisserant E."/>
            <person name="Crous P.W."/>
            <person name="Henrissat B."/>
            <person name="Nehls U."/>
            <person name="Egli S."/>
            <person name="Spatafora J.W."/>
            <person name="Grigoriev I.V."/>
            <person name="Martin F.M."/>
        </authorList>
    </citation>
    <scope>NUCLEOTIDE SEQUENCE [LARGE SCALE GENOMIC DNA]</scope>
    <source>
        <strain evidence="9 10">CBS 207.34</strain>
    </source>
</reference>
<feature type="compositionally biased region" description="Polar residues" evidence="6">
    <location>
        <begin position="391"/>
        <end position="401"/>
    </location>
</feature>
<feature type="region of interest" description="Disordered" evidence="6">
    <location>
        <begin position="330"/>
        <end position="401"/>
    </location>
</feature>
<keyword evidence="10" id="KW-1185">Reference proteome</keyword>
<keyword evidence="2 7" id="KW-0812">Transmembrane</keyword>
<gene>
    <name evidence="9" type="ORF">AOQ84DRAFT_100453</name>
</gene>
<evidence type="ECO:0000259" key="8">
    <source>
        <dbReference type="Pfam" id="PF20684"/>
    </source>
</evidence>
<feature type="region of interest" description="Disordered" evidence="6">
    <location>
        <begin position="414"/>
        <end position="443"/>
    </location>
</feature>
<evidence type="ECO:0000256" key="7">
    <source>
        <dbReference type="SAM" id="Phobius"/>
    </source>
</evidence>
<keyword evidence="4 7" id="KW-0472">Membrane</keyword>
<feature type="compositionally biased region" description="Low complexity" evidence="6">
    <location>
        <begin position="419"/>
        <end position="435"/>
    </location>
</feature>
<feature type="transmembrane region" description="Helical" evidence="7">
    <location>
        <begin position="60"/>
        <end position="80"/>
    </location>
</feature>